<evidence type="ECO:0000256" key="2">
    <source>
        <dbReference type="ARBA" id="ARBA00022840"/>
    </source>
</evidence>
<evidence type="ECO:0000259" key="3">
    <source>
        <dbReference type="PROSITE" id="PS50893"/>
    </source>
</evidence>
<keyword evidence="5" id="KW-1185">Reference proteome</keyword>
<organism evidence="4 5">
    <name type="scientific">Branchiibius cervicis</name>
    <dbReference type="NCBI Taxonomy" id="908252"/>
    <lineage>
        <taxon>Bacteria</taxon>
        <taxon>Bacillati</taxon>
        <taxon>Actinomycetota</taxon>
        <taxon>Actinomycetes</taxon>
        <taxon>Micrococcales</taxon>
        <taxon>Dermacoccaceae</taxon>
        <taxon>Branchiibius</taxon>
    </lineage>
</organism>
<dbReference type="SUPFAM" id="SSF52540">
    <property type="entry name" value="P-loop containing nucleoside triphosphate hydrolases"/>
    <property type="match status" value="1"/>
</dbReference>
<comment type="caution">
    <text evidence="4">The sequence shown here is derived from an EMBL/GenBank/DDBJ whole genome shotgun (WGS) entry which is preliminary data.</text>
</comment>
<evidence type="ECO:0000313" key="4">
    <source>
        <dbReference type="EMBL" id="MFC6715836.1"/>
    </source>
</evidence>
<dbReference type="Proteomes" id="UP001596356">
    <property type="component" value="Unassembled WGS sequence"/>
</dbReference>
<evidence type="ECO:0000256" key="1">
    <source>
        <dbReference type="ARBA" id="ARBA00022741"/>
    </source>
</evidence>
<proteinExistence type="predicted"/>
<dbReference type="Pfam" id="PF00005">
    <property type="entry name" value="ABC_tran"/>
    <property type="match status" value="1"/>
</dbReference>
<dbReference type="GO" id="GO:0005524">
    <property type="term" value="F:ATP binding"/>
    <property type="evidence" value="ECO:0007669"/>
    <property type="project" value="UniProtKB-KW"/>
</dbReference>
<keyword evidence="2 4" id="KW-0067">ATP-binding</keyword>
<dbReference type="PROSITE" id="PS50893">
    <property type="entry name" value="ABC_TRANSPORTER_2"/>
    <property type="match status" value="1"/>
</dbReference>
<feature type="domain" description="ABC transporter" evidence="3">
    <location>
        <begin position="3"/>
        <end position="242"/>
    </location>
</feature>
<dbReference type="SMART" id="SM00382">
    <property type="entry name" value="AAA"/>
    <property type="match status" value="1"/>
</dbReference>
<keyword evidence="1" id="KW-0547">Nucleotide-binding</keyword>
<dbReference type="PANTHER" id="PTHR24220">
    <property type="entry name" value="IMPORT ATP-BINDING PROTEIN"/>
    <property type="match status" value="1"/>
</dbReference>
<dbReference type="InterPro" id="IPR003439">
    <property type="entry name" value="ABC_transporter-like_ATP-bd"/>
</dbReference>
<reference evidence="5" key="1">
    <citation type="journal article" date="2019" name="Int. J. Syst. Evol. Microbiol.">
        <title>The Global Catalogue of Microorganisms (GCM) 10K type strain sequencing project: providing services to taxonomists for standard genome sequencing and annotation.</title>
        <authorList>
            <consortium name="The Broad Institute Genomics Platform"/>
            <consortium name="The Broad Institute Genome Sequencing Center for Infectious Disease"/>
            <person name="Wu L."/>
            <person name="Ma J."/>
        </authorList>
    </citation>
    <scope>NUCLEOTIDE SEQUENCE [LARGE SCALE GENOMIC DNA]</scope>
    <source>
        <strain evidence="5">NBRC 106593</strain>
    </source>
</reference>
<protein>
    <submittedName>
        <fullName evidence="4">ABC transporter ATP-binding protein</fullName>
    </submittedName>
</protein>
<dbReference type="InterPro" id="IPR027417">
    <property type="entry name" value="P-loop_NTPase"/>
</dbReference>
<dbReference type="Gene3D" id="3.40.50.300">
    <property type="entry name" value="P-loop containing nucleotide triphosphate hydrolases"/>
    <property type="match status" value="1"/>
</dbReference>
<evidence type="ECO:0000313" key="5">
    <source>
        <dbReference type="Proteomes" id="UP001596356"/>
    </source>
</evidence>
<gene>
    <name evidence="4" type="ORF">ACFQBT_19185</name>
</gene>
<name>A0ABW2AZ81_9MICO</name>
<accession>A0ABW2AZ81</accession>
<dbReference type="RefSeq" id="WP_377825565.1">
    <property type="nucleotide sequence ID" value="NZ_JBHSWJ010000002.1"/>
</dbReference>
<sequence length="276" mass="28926">MAVQVDRLVQIYTVDGQDVAALSGVSLSVPSGSVVALVGPSGAGKSTLLSVLSGLVPPSAGRVLLGDLDLARASTEQVDALRGDKVAVMVQDIDRNLLPYLTVRENVALTAPPRLRTAIRPADALEMVGVPEEDWNSPIDAVSPTVRQLTALASSVAPDPQLLLADEPTSSLTGDEARRITEALRTVNQERGTTIVAVTHDVDVAVGLGGRIVTIRDGRVGNDSTSFETTEILVGEGGTVVLGAEFDGDFPPGTRLRIERDPANGAIILTRVEELR</sequence>
<dbReference type="InterPro" id="IPR003593">
    <property type="entry name" value="AAA+_ATPase"/>
</dbReference>
<dbReference type="InterPro" id="IPR015854">
    <property type="entry name" value="ABC_transpr_LolD-like"/>
</dbReference>
<dbReference type="EMBL" id="JBHSWJ010000002">
    <property type="protein sequence ID" value="MFC6715836.1"/>
    <property type="molecule type" value="Genomic_DNA"/>
</dbReference>